<evidence type="ECO:0000256" key="1">
    <source>
        <dbReference type="ARBA" id="ARBA00010213"/>
    </source>
</evidence>
<comment type="caution">
    <text evidence="2">The sequence shown here is derived from an EMBL/GenBank/DDBJ whole genome shotgun (WGS) entry which is preliminary data.</text>
</comment>
<protein>
    <submittedName>
        <fullName evidence="2">Uncharacterized protein</fullName>
    </submittedName>
</protein>
<dbReference type="AlphaFoldDB" id="A0A8S3Z6Y8"/>
<dbReference type="PANTHER" id="PTHR21562:SF122">
    <property type="entry name" value="PALMITOLEOYL-PROTEIN CARBOXYLESTERASE NOTUM"/>
    <property type="match status" value="1"/>
</dbReference>
<dbReference type="OrthoDB" id="2015280at2759"/>
<organism evidence="2 3">
    <name type="scientific">Candidula unifasciata</name>
    <dbReference type="NCBI Taxonomy" id="100452"/>
    <lineage>
        <taxon>Eukaryota</taxon>
        <taxon>Metazoa</taxon>
        <taxon>Spiralia</taxon>
        <taxon>Lophotrochozoa</taxon>
        <taxon>Mollusca</taxon>
        <taxon>Gastropoda</taxon>
        <taxon>Heterobranchia</taxon>
        <taxon>Euthyneura</taxon>
        <taxon>Panpulmonata</taxon>
        <taxon>Eupulmonata</taxon>
        <taxon>Stylommatophora</taxon>
        <taxon>Helicina</taxon>
        <taxon>Helicoidea</taxon>
        <taxon>Geomitridae</taxon>
        <taxon>Candidula</taxon>
    </lineage>
</organism>
<dbReference type="PANTHER" id="PTHR21562">
    <property type="entry name" value="NOTUM-RELATED"/>
    <property type="match status" value="1"/>
</dbReference>
<accession>A0A8S3Z6Y8</accession>
<keyword evidence="3" id="KW-1185">Reference proteome</keyword>
<gene>
    <name evidence="2" type="ORF">CUNI_LOCUS8510</name>
</gene>
<comment type="similarity">
    <text evidence="1">Belongs to the pectinacetylesterase family. Notum subfamily.</text>
</comment>
<feature type="non-terminal residue" evidence="2">
    <location>
        <position position="1"/>
    </location>
</feature>
<dbReference type="EMBL" id="CAJHNH020001402">
    <property type="protein sequence ID" value="CAG5122952.1"/>
    <property type="molecule type" value="Genomic_DNA"/>
</dbReference>
<dbReference type="GO" id="GO:0016787">
    <property type="term" value="F:hydrolase activity"/>
    <property type="evidence" value="ECO:0007669"/>
    <property type="project" value="InterPro"/>
</dbReference>
<reference evidence="2" key="1">
    <citation type="submission" date="2021-04" db="EMBL/GenBank/DDBJ databases">
        <authorList>
            <consortium name="Molecular Ecology Group"/>
        </authorList>
    </citation>
    <scope>NUCLEOTIDE SEQUENCE</scope>
</reference>
<dbReference type="Pfam" id="PF03283">
    <property type="entry name" value="PAE"/>
    <property type="match status" value="1"/>
</dbReference>
<proteinExistence type="inferred from homology"/>
<sequence>YYIRRSPGSSRWIVFLEGGWYCFDHISCSERFRVMGDSMSSRNWPKYKQGSGILSWDPEENPYHFHSNVVYIPYCSSDSWSGTRNKTSVMDFSFMGSLILEKIFKELLRKGLRQSSSVILAGSSAGGTGVLINLDRISDMIRAVNSNTQVLGVVDAGWFLDNEPFKAKPCRDSFSCSPMAGIQRGARVWEPRLPADCTAQYSTEIWRCFFGHRVYPSVKAPVFIIQNMYDAAQIQVNNVFDEALQTQLTSEQWRYLLNLGEQMKGTLHNLSAVFSPGCVAHEVLLKPEWHKLIIDGVSLPESLHCWEMSHTNNSLCGHLRHCRQQLIDKCPWPHCNCSCMKSRWEVLSQAHQFFLQTLAAVMGINPAKMIDTRLCGS</sequence>
<evidence type="ECO:0000313" key="3">
    <source>
        <dbReference type="Proteomes" id="UP000678393"/>
    </source>
</evidence>
<name>A0A8S3Z6Y8_9EUPU</name>
<dbReference type="Proteomes" id="UP000678393">
    <property type="component" value="Unassembled WGS sequence"/>
</dbReference>
<evidence type="ECO:0000313" key="2">
    <source>
        <dbReference type="EMBL" id="CAG5122952.1"/>
    </source>
</evidence>
<dbReference type="InterPro" id="IPR004963">
    <property type="entry name" value="PAE/NOTUM"/>
</dbReference>